<proteinExistence type="predicted"/>
<comment type="caution">
    <text evidence="1">The sequence shown here is derived from an EMBL/GenBank/DDBJ whole genome shotgun (WGS) entry which is preliminary data.</text>
</comment>
<organism evidence="1 2">
    <name type="scientific">Saponaria officinalis</name>
    <name type="common">Common soapwort</name>
    <name type="synonym">Lychnis saponaria</name>
    <dbReference type="NCBI Taxonomy" id="3572"/>
    <lineage>
        <taxon>Eukaryota</taxon>
        <taxon>Viridiplantae</taxon>
        <taxon>Streptophyta</taxon>
        <taxon>Embryophyta</taxon>
        <taxon>Tracheophyta</taxon>
        <taxon>Spermatophyta</taxon>
        <taxon>Magnoliopsida</taxon>
        <taxon>eudicotyledons</taxon>
        <taxon>Gunneridae</taxon>
        <taxon>Pentapetalae</taxon>
        <taxon>Caryophyllales</taxon>
        <taxon>Caryophyllaceae</taxon>
        <taxon>Caryophylleae</taxon>
        <taxon>Saponaria</taxon>
    </lineage>
</organism>
<name>A0AAW1JAW8_SAPOF</name>
<evidence type="ECO:0000313" key="1">
    <source>
        <dbReference type="EMBL" id="KAK9700048.1"/>
    </source>
</evidence>
<dbReference type="PANTHER" id="PTHR33103:SF19">
    <property type="entry name" value="OS09G0544700 PROTEIN"/>
    <property type="match status" value="1"/>
</dbReference>
<reference evidence="1" key="1">
    <citation type="submission" date="2024-03" db="EMBL/GenBank/DDBJ databases">
        <title>WGS assembly of Saponaria officinalis var. Norfolk2.</title>
        <authorList>
            <person name="Jenkins J."/>
            <person name="Shu S."/>
            <person name="Grimwood J."/>
            <person name="Barry K."/>
            <person name="Goodstein D."/>
            <person name="Schmutz J."/>
            <person name="Leebens-Mack J."/>
            <person name="Osbourn A."/>
        </authorList>
    </citation>
    <scope>NUCLEOTIDE SEQUENCE [LARGE SCALE GENOMIC DNA]</scope>
    <source>
        <strain evidence="1">JIC</strain>
    </source>
</reference>
<accession>A0AAW1JAW8</accession>
<keyword evidence="2" id="KW-1185">Reference proteome</keyword>
<evidence type="ECO:0000313" key="2">
    <source>
        <dbReference type="Proteomes" id="UP001443914"/>
    </source>
</evidence>
<gene>
    <name evidence="1" type="ORF">RND81_08G214000</name>
</gene>
<dbReference type="PANTHER" id="PTHR33103">
    <property type="entry name" value="OS01G0153900 PROTEIN"/>
    <property type="match status" value="1"/>
</dbReference>
<dbReference type="Proteomes" id="UP001443914">
    <property type="component" value="Unassembled WGS sequence"/>
</dbReference>
<dbReference type="AlphaFoldDB" id="A0AAW1JAW8"/>
<dbReference type="InterPro" id="IPR007750">
    <property type="entry name" value="DUF674"/>
</dbReference>
<protein>
    <recommendedName>
        <fullName evidence="3">DUF674 domain-containing protein</fullName>
    </recommendedName>
</protein>
<sequence length="231" mass="24995">MAETKVSLKLLIDTQAKKVLFAEAGKQFVDFLFHIMSLPVGTVVKLLNVKNMVGSLGSLYSSINMLNTDYFQTNVSKNAVLHPKSAVNVPLLSLEHSAANCAEKTKVYRRSRYNNHFGHITDCQGTPCPSCGGSMNIEVSWVKAPSSAGVASTNVGTDGYVKGVVTYMVMDNLEVKPMSTISGITLINKFHVKDVSCLVEKEVEVGLKEGIAMLKASLETKAVLTTVFMGK</sequence>
<evidence type="ECO:0008006" key="3">
    <source>
        <dbReference type="Google" id="ProtNLM"/>
    </source>
</evidence>
<dbReference type="Pfam" id="PF05056">
    <property type="entry name" value="DUF674"/>
    <property type="match status" value="1"/>
</dbReference>
<dbReference type="EMBL" id="JBDFQZ010000008">
    <property type="protein sequence ID" value="KAK9700048.1"/>
    <property type="molecule type" value="Genomic_DNA"/>
</dbReference>